<reference evidence="5 6" key="2">
    <citation type="submission" date="2021-01" db="EMBL/GenBank/DDBJ databases">
        <title>Genomic Encyclopedia of Type Strains, Phase IV (KMG-IV): sequencing the most valuable type-strain genomes for metagenomic binning, comparative biology and taxonomic classification.</title>
        <authorList>
            <person name="Goeker M."/>
        </authorList>
    </citation>
    <scope>NUCLEOTIDE SEQUENCE [LARGE SCALE GENOMIC DNA]</scope>
    <source>
        <strain evidence="5 6">DSM 6130</strain>
    </source>
</reference>
<dbReference type="GO" id="GO:0035550">
    <property type="term" value="C:urease complex"/>
    <property type="evidence" value="ECO:0007669"/>
    <property type="project" value="InterPro"/>
</dbReference>
<dbReference type="GO" id="GO:0043419">
    <property type="term" value="P:urea catabolic process"/>
    <property type="evidence" value="ECO:0007669"/>
    <property type="project" value="InterPro"/>
</dbReference>
<protein>
    <submittedName>
        <fullName evidence="5">Urease subunit gamma/beta</fullName>
        <ecNumber evidence="5">3.5.1.5</ecNumber>
    </submittedName>
</protein>
<evidence type="ECO:0000313" key="4">
    <source>
        <dbReference type="EMBL" id="GLK56568.1"/>
    </source>
</evidence>
<dbReference type="InterPro" id="IPR036461">
    <property type="entry name" value="Urease_betasu_sf"/>
</dbReference>
<comment type="caution">
    <text evidence="4">The sequence shown here is derived from an EMBL/GenBank/DDBJ whole genome shotgun (WGS) entry which is preliminary data.</text>
</comment>
<evidence type="ECO:0000256" key="3">
    <source>
        <dbReference type="SAM" id="MobiDB-lite"/>
    </source>
</evidence>
<dbReference type="GO" id="GO:0009039">
    <property type="term" value="F:urease activity"/>
    <property type="evidence" value="ECO:0007669"/>
    <property type="project" value="UniProtKB-EC"/>
</dbReference>
<reference evidence="4" key="1">
    <citation type="journal article" date="2014" name="Int. J. Syst. Evol. Microbiol.">
        <title>Complete genome sequence of Corynebacterium casei LMG S-19264T (=DSM 44701T), isolated from a smear-ripened cheese.</title>
        <authorList>
            <consortium name="US DOE Joint Genome Institute (JGI-PGF)"/>
            <person name="Walter F."/>
            <person name="Albersmeier A."/>
            <person name="Kalinowski J."/>
            <person name="Ruckert C."/>
        </authorList>
    </citation>
    <scope>NUCLEOTIDE SEQUENCE</scope>
    <source>
        <strain evidence="4">VKM B-1606</strain>
    </source>
</reference>
<comment type="catalytic activity">
    <reaction evidence="2">
        <text>urea + 2 H2O + H(+) = hydrogencarbonate + 2 NH4(+)</text>
        <dbReference type="Rhea" id="RHEA:20557"/>
        <dbReference type="ChEBI" id="CHEBI:15377"/>
        <dbReference type="ChEBI" id="CHEBI:15378"/>
        <dbReference type="ChEBI" id="CHEBI:16199"/>
        <dbReference type="ChEBI" id="CHEBI:17544"/>
        <dbReference type="ChEBI" id="CHEBI:28938"/>
        <dbReference type="EC" id="3.5.1.5"/>
    </reaction>
</comment>
<accession>A0A9W6IU35</accession>
<evidence type="ECO:0000313" key="5">
    <source>
        <dbReference type="EMBL" id="MBM7852358.1"/>
    </source>
</evidence>
<proteinExistence type="predicted"/>
<organism evidence="4 7">
    <name type="scientific">Methylopila capsulata</name>
    <dbReference type="NCBI Taxonomy" id="61654"/>
    <lineage>
        <taxon>Bacteria</taxon>
        <taxon>Pseudomonadati</taxon>
        <taxon>Pseudomonadota</taxon>
        <taxon>Alphaproteobacteria</taxon>
        <taxon>Hyphomicrobiales</taxon>
        <taxon>Methylopilaceae</taxon>
        <taxon>Methylopila</taxon>
    </lineage>
</organism>
<dbReference type="NCBIfam" id="TIGR00192">
    <property type="entry name" value="urease_beta"/>
    <property type="match status" value="1"/>
</dbReference>
<dbReference type="EMBL" id="BSFF01000003">
    <property type="protein sequence ID" value="GLK56568.1"/>
    <property type="molecule type" value="Genomic_DNA"/>
</dbReference>
<dbReference type="PANTHER" id="PTHR33569:SF1">
    <property type="entry name" value="UREASE"/>
    <property type="match status" value="1"/>
</dbReference>
<name>A0A9W6IU35_9HYPH</name>
<keyword evidence="1 5" id="KW-0378">Hydrolase</keyword>
<dbReference type="Pfam" id="PF00699">
    <property type="entry name" value="Urease_beta"/>
    <property type="match status" value="1"/>
</dbReference>
<dbReference type="RefSeq" id="WP_204950757.1">
    <property type="nucleotide sequence ID" value="NZ_BSFF01000003.1"/>
</dbReference>
<dbReference type="SUPFAM" id="SSF51278">
    <property type="entry name" value="Urease, beta-subunit"/>
    <property type="match status" value="1"/>
</dbReference>
<dbReference type="NCBIfam" id="NF009682">
    <property type="entry name" value="PRK13203.1"/>
    <property type="match status" value="1"/>
</dbReference>
<dbReference type="InterPro" id="IPR050069">
    <property type="entry name" value="Urease_subunit"/>
</dbReference>
<dbReference type="Proteomes" id="UP000758856">
    <property type="component" value="Unassembled WGS sequence"/>
</dbReference>
<dbReference type="PANTHER" id="PTHR33569">
    <property type="entry name" value="UREASE"/>
    <property type="match status" value="1"/>
</dbReference>
<feature type="region of interest" description="Disordered" evidence="3">
    <location>
        <begin position="156"/>
        <end position="177"/>
    </location>
</feature>
<dbReference type="EC" id="3.5.1.5" evidence="5"/>
<gene>
    <name evidence="4" type="ORF">GCM10008170_25870</name>
    <name evidence="5" type="ORF">JOD31_002600</name>
</gene>
<sequence length="177" mass="19338">MSAKWAPPPLPKSIVPSEAFDVGEPEKVGAIDFADDEIEINVGRPTIELVLVNTGDRPIQIGAHYHIAECNKAMAFDREAAFGMRLDIPSGTAVRFEPGQSRKVQLTGYAGRQVAYGMNNMTNGTLRSEIIKDLTIQKLKAHGYCFEGERYKVRERPDGRFAPKSAAKAGGKTSKTS</sequence>
<dbReference type="Proteomes" id="UP001143400">
    <property type="component" value="Unassembled WGS sequence"/>
</dbReference>
<dbReference type="Gene3D" id="2.10.150.10">
    <property type="entry name" value="Urease, beta subunit"/>
    <property type="match status" value="1"/>
</dbReference>
<dbReference type="InterPro" id="IPR002019">
    <property type="entry name" value="Urease_beta-like"/>
</dbReference>
<evidence type="ECO:0000313" key="6">
    <source>
        <dbReference type="Proteomes" id="UP000758856"/>
    </source>
</evidence>
<dbReference type="EMBL" id="JAFBCY010000003">
    <property type="protein sequence ID" value="MBM7852358.1"/>
    <property type="molecule type" value="Genomic_DNA"/>
</dbReference>
<dbReference type="CDD" id="cd00407">
    <property type="entry name" value="Urease_beta"/>
    <property type="match status" value="1"/>
</dbReference>
<reference evidence="4" key="3">
    <citation type="submission" date="2023-01" db="EMBL/GenBank/DDBJ databases">
        <authorList>
            <person name="Sun Q."/>
            <person name="Evtushenko L."/>
        </authorList>
    </citation>
    <scope>NUCLEOTIDE SEQUENCE</scope>
    <source>
        <strain evidence="4">VKM B-1606</strain>
    </source>
</reference>
<dbReference type="AlphaFoldDB" id="A0A9W6IU35"/>
<feature type="compositionally biased region" description="Low complexity" evidence="3">
    <location>
        <begin position="164"/>
        <end position="177"/>
    </location>
</feature>
<evidence type="ECO:0000256" key="1">
    <source>
        <dbReference type="ARBA" id="ARBA00022801"/>
    </source>
</evidence>
<evidence type="ECO:0000313" key="7">
    <source>
        <dbReference type="Proteomes" id="UP001143400"/>
    </source>
</evidence>
<evidence type="ECO:0000256" key="2">
    <source>
        <dbReference type="ARBA" id="ARBA00047778"/>
    </source>
</evidence>
<keyword evidence="6" id="KW-1185">Reference proteome</keyword>